<dbReference type="EMBL" id="VZPB01000019">
    <property type="protein sequence ID" value="KAB0583048.1"/>
    <property type="molecule type" value="Genomic_DNA"/>
</dbReference>
<evidence type="ECO:0000313" key="2">
    <source>
        <dbReference type="Proteomes" id="UP000430120"/>
    </source>
</evidence>
<name>A0A643FBZ8_IDEDE</name>
<gene>
    <name evidence="1" type="ORF">F7Q92_09960</name>
</gene>
<dbReference type="Proteomes" id="UP000430120">
    <property type="component" value="Unassembled WGS sequence"/>
</dbReference>
<evidence type="ECO:0000313" key="1">
    <source>
        <dbReference type="EMBL" id="KAB0583048.1"/>
    </source>
</evidence>
<dbReference type="OrthoDB" id="9806482at2"/>
<protein>
    <recommendedName>
        <fullName evidence="3">HipA domain-containing protein</fullName>
    </recommendedName>
</protein>
<organism evidence="1 2">
    <name type="scientific">Ideonella dechloratans</name>
    <dbReference type="NCBI Taxonomy" id="36863"/>
    <lineage>
        <taxon>Bacteria</taxon>
        <taxon>Pseudomonadati</taxon>
        <taxon>Pseudomonadota</taxon>
        <taxon>Betaproteobacteria</taxon>
        <taxon>Burkholderiales</taxon>
        <taxon>Sphaerotilaceae</taxon>
        <taxon>Ideonella</taxon>
    </lineage>
</organism>
<sequence>MTLQDEDRAPLDTAAMQRVGGALGSHPAGLYEDARGRRWYVKTVESPDHARNEWLAAQLYALAGAPTLHYRRCRAPDQVATAWQTLQHSRLSRFSEAERRQARHWLGVHAWLANWDAVGFEGDNQGVATDGTVLTLDVGGALRYRAQGDPKGEAFGTRVGEWDRLRRDPDNPHARRLFADMDAAERQAAGQVVTALPAAMIQACVLRHGGAPALAQQLLARRADLAHRLPG</sequence>
<reference evidence="1 2" key="1">
    <citation type="submission" date="2019-09" db="EMBL/GenBank/DDBJ databases">
        <title>Draft genome sequences of 48 bacterial type strains from the CCUG.</title>
        <authorList>
            <person name="Tunovic T."/>
            <person name="Pineiro-Iglesias B."/>
            <person name="Unosson C."/>
            <person name="Inganas E."/>
            <person name="Ohlen M."/>
            <person name="Cardew S."/>
            <person name="Jensie-Markopoulos S."/>
            <person name="Salva-Serra F."/>
            <person name="Jaen-Luchoro D."/>
            <person name="Karlsson R."/>
            <person name="Svensson-Stadler L."/>
            <person name="Chun J."/>
            <person name="Moore E."/>
        </authorList>
    </citation>
    <scope>NUCLEOTIDE SEQUENCE [LARGE SCALE GENOMIC DNA]</scope>
    <source>
        <strain evidence="1 2">CCUG 30977</strain>
    </source>
</reference>
<accession>A0A643FBZ8</accession>
<evidence type="ECO:0008006" key="3">
    <source>
        <dbReference type="Google" id="ProtNLM"/>
    </source>
</evidence>
<dbReference type="RefSeq" id="WP_151123999.1">
    <property type="nucleotide sequence ID" value="NZ_CP088081.1"/>
</dbReference>
<comment type="caution">
    <text evidence="1">The sequence shown here is derived from an EMBL/GenBank/DDBJ whole genome shotgun (WGS) entry which is preliminary data.</text>
</comment>
<dbReference type="AlphaFoldDB" id="A0A643FBZ8"/>
<keyword evidence="2" id="KW-1185">Reference proteome</keyword>
<proteinExistence type="predicted"/>